<dbReference type="InterPro" id="IPR020891">
    <property type="entry name" value="UPF0758_CS"/>
</dbReference>
<dbReference type="GO" id="GO:0046872">
    <property type="term" value="F:metal ion binding"/>
    <property type="evidence" value="ECO:0007669"/>
    <property type="project" value="UniProtKB-KW"/>
</dbReference>
<protein>
    <submittedName>
        <fullName evidence="8">RadC-like JAB domain-containing protein</fullName>
    </submittedName>
</protein>
<gene>
    <name evidence="8" type="ORF">DES43_1135</name>
</gene>
<dbReference type="InterPro" id="IPR025657">
    <property type="entry name" value="RadC_JAB"/>
</dbReference>
<sequence>MFHQFSGELHNHPSGDPTPSRADIDMTKEIIESGKRLGIAVHDHLIIGKKGYTSMKGLLLI</sequence>
<keyword evidence="1" id="KW-0645">Protease</keyword>
<dbReference type="PROSITE" id="PS50249">
    <property type="entry name" value="MPN"/>
    <property type="match status" value="1"/>
</dbReference>
<keyword evidence="2" id="KW-0479">Metal-binding</keyword>
<dbReference type="PANTHER" id="PTHR30471:SF3">
    <property type="entry name" value="UPF0758 PROTEIN YEES-RELATED"/>
    <property type="match status" value="1"/>
</dbReference>
<keyword evidence="5" id="KW-0482">Metalloprotease</keyword>
<dbReference type="EMBL" id="SNZF01000013">
    <property type="protein sequence ID" value="TDR34576.1"/>
    <property type="molecule type" value="Genomic_DNA"/>
</dbReference>
<feature type="region of interest" description="Disordered" evidence="6">
    <location>
        <begin position="1"/>
        <end position="23"/>
    </location>
</feature>
<evidence type="ECO:0000259" key="7">
    <source>
        <dbReference type="PROSITE" id="PS50249"/>
    </source>
</evidence>
<comment type="caution">
    <text evidence="8">The sequence shown here is derived from an EMBL/GenBank/DDBJ whole genome shotgun (WGS) entry which is preliminary data.</text>
</comment>
<dbReference type="OrthoDB" id="9804482at2"/>
<evidence type="ECO:0000313" key="9">
    <source>
        <dbReference type="Proteomes" id="UP000294958"/>
    </source>
</evidence>
<evidence type="ECO:0000256" key="1">
    <source>
        <dbReference type="ARBA" id="ARBA00022670"/>
    </source>
</evidence>
<feature type="domain" description="MPN" evidence="7">
    <location>
        <begin position="1"/>
        <end position="61"/>
    </location>
</feature>
<evidence type="ECO:0000313" key="8">
    <source>
        <dbReference type="EMBL" id="TDR34576.1"/>
    </source>
</evidence>
<dbReference type="Proteomes" id="UP000294958">
    <property type="component" value="Unassembled WGS sequence"/>
</dbReference>
<evidence type="ECO:0000256" key="5">
    <source>
        <dbReference type="ARBA" id="ARBA00023049"/>
    </source>
</evidence>
<accession>A0A4R6YEM5</accession>
<dbReference type="PANTHER" id="PTHR30471">
    <property type="entry name" value="DNA REPAIR PROTEIN RADC"/>
    <property type="match status" value="1"/>
</dbReference>
<organism evidence="8 9">
    <name type="scientific">Aquamicrobium defluvii</name>
    <dbReference type="NCBI Taxonomy" id="69279"/>
    <lineage>
        <taxon>Bacteria</taxon>
        <taxon>Pseudomonadati</taxon>
        <taxon>Pseudomonadota</taxon>
        <taxon>Alphaproteobacteria</taxon>
        <taxon>Hyphomicrobiales</taxon>
        <taxon>Phyllobacteriaceae</taxon>
        <taxon>Aquamicrobium</taxon>
    </lineage>
</organism>
<evidence type="ECO:0000256" key="3">
    <source>
        <dbReference type="ARBA" id="ARBA00022801"/>
    </source>
</evidence>
<dbReference type="SUPFAM" id="SSF102712">
    <property type="entry name" value="JAB1/MPN domain"/>
    <property type="match status" value="1"/>
</dbReference>
<dbReference type="Pfam" id="PF04002">
    <property type="entry name" value="RadC"/>
    <property type="match status" value="1"/>
</dbReference>
<dbReference type="Gene3D" id="3.40.140.10">
    <property type="entry name" value="Cytidine Deaminase, domain 2"/>
    <property type="match status" value="1"/>
</dbReference>
<evidence type="ECO:0000256" key="4">
    <source>
        <dbReference type="ARBA" id="ARBA00022833"/>
    </source>
</evidence>
<dbReference type="InterPro" id="IPR001405">
    <property type="entry name" value="UPF0758"/>
</dbReference>
<evidence type="ECO:0000256" key="6">
    <source>
        <dbReference type="SAM" id="MobiDB-lite"/>
    </source>
</evidence>
<dbReference type="AlphaFoldDB" id="A0A4R6YEM5"/>
<name>A0A4R6YEM5_9HYPH</name>
<dbReference type="GO" id="GO:0008237">
    <property type="term" value="F:metallopeptidase activity"/>
    <property type="evidence" value="ECO:0007669"/>
    <property type="project" value="UniProtKB-KW"/>
</dbReference>
<dbReference type="InterPro" id="IPR037518">
    <property type="entry name" value="MPN"/>
</dbReference>
<keyword evidence="9" id="KW-1185">Reference proteome</keyword>
<reference evidence="8 9" key="1">
    <citation type="submission" date="2019-03" db="EMBL/GenBank/DDBJ databases">
        <title>Genomic Encyclopedia of Type Strains, Phase IV (KMG-IV): sequencing the most valuable type-strain genomes for metagenomic binning, comparative biology and taxonomic classification.</title>
        <authorList>
            <person name="Goeker M."/>
        </authorList>
    </citation>
    <scope>NUCLEOTIDE SEQUENCE [LARGE SCALE GENOMIC DNA]</scope>
    <source>
        <strain evidence="8 9">DSM 11603</strain>
    </source>
</reference>
<keyword evidence="3" id="KW-0378">Hydrolase</keyword>
<proteinExistence type="predicted"/>
<dbReference type="PROSITE" id="PS01302">
    <property type="entry name" value="UPF0758"/>
    <property type="match status" value="1"/>
</dbReference>
<evidence type="ECO:0000256" key="2">
    <source>
        <dbReference type="ARBA" id="ARBA00022723"/>
    </source>
</evidence>
<keyword evidence="4" id="KW-0862">Zinc</keyword>
<dbReference type="GO" id="GO:0006508">
    <property type="term" value="P:proteolysis"/>
    <property type="evidence" value="ECO:0007669"/>
    <property type="project" value="UniProtKB-KW"/>
</dbReference>